<dbReference type="PANTHER" id="PTHR21373">
    <property type="entry name" value="GLUCOSE REPRESSIBLE PROTEIN MAK10"/>
    <property type="match status" value="1"/>
</dbReference>
<accession>A0A292PXM5</accession>
<dbReference type="PANTHER" id="PTHR21373:SF0">
    <property type="entry name" value="N-ALPHA-ACETYLTRANSFERASE 35, NATC AUXILIARY SUBUNIT"/>
    <property type="match status" value="1"/>
</dbReference>
<feature type="domain" description="NAA35-like N-terminal" evidence="4">
    <location>
        <begin position="68"/>
        <end position="228"/>
    </location>
</feature>
<dbReference type="AlphaFoldDB" id="A0A292PXM5"/>
<evidence type="ECO:0000256" key="3">
    <source>
        <dbReference type="ARBA" id="ARBA00022490"/>
    </source>
</evidence>
<dbReference type="GO" id="GO:0031417">
    <property type="term" value="C:NatC complex"/>
    <property type="evidence" value="ECO:0007669"/>
    <property type="project" value="InterPro"/>
</dbReference>
<organism evidence="6 7">
    <name type="scientific">Tuber aestivum</name>
    <name type="common">summer truffle</name>
    <dbReference type="NCBI Taxonomy" id="59557"/>
    <lineage>
        <taxon>Eukaryota</taxon>
        <taxon>Fungi</taxon>
        <taxon>Dikarya</taxon>
        <taxon>Ascomycota</taxon>
        <taxon>Pezizomycotina</taxon>
        <taxon>Pezizomycetes</taxon>
        <taxon>Pezizales</taxon>
        <taxon>Tuberaceae</taxon>
        <taxon>Tuber</taxon>
    </lineage>
</organism>
<dbReference type="InterPro" id="IPR057983">
    <property type="entry name" value="NAA35-like_N"/>
</dbReference>
<evidence type="ECO:0000313" key="7">
    <source>
        <dbReference type="Proteomes" id="UP001412239"/>
    </source>
</evidence>
<protein>
    <submittedName>
        <fullName evidence="6">Uncharacterized protein</fullName>
    </submittedName>
</protein>
<comment type="similarity">
    <text evidence="2">Belongs to the MAK10 family.</text>
</comment>
<evidence type="ECO:0000256" key="2">
    <source>
        <dbReference type="ARBA" id="ARBA00006289"/>
    </source>
</evidence>
<dbReference type="InterPro" id="IPR057982">
    <property type="entry name" value="TPR_NAA35"/>
</dbReference>
<gene>
    <name evidence="6" type="ORF">GSTUAT00004404001</name>
</gene>
<evidence type="ECO:0000259" key="5">
    <source>
        <dbReference type="Pfam" id="PF25789"/>
    </source>
</evidence>
<sequence length="1035" mass="115982">MGEAESNGVNHLAYPAEDLERFTIKEKGPNSIPAPATSPIIPASQATMDSFRDVTAEFFDASEKLEIGQLIKDPYFTLLQAVGALEIMDPKMDSGMLLAEYESFDALQPRLPEEVVGIMDQLLCHEMAWHAGSALSQTLFTSLYIDRLLSSGPSTLAEATFQGPHGKKTDTPEAQLLENVLQPFCVGLIKCCCHVNHQILTEQIYEEEDFVTQVYGVNLLEEVKSGEIVALLESALSWLEGTGNLYSEEIRNAFKYRLLLRKSLVLVFSGETKEWSPETTDVWVTSLEHVKGVEETSRVGRAVPAAFSISVQRKLASQVPPRAMVNYPFRDAISDLMRFCAEGKDILKILDFEGSTNLVNYFLNFMTRQPSPSPYIRSLLQSVFFGQVENPGKFPIKQLLYDDLKELCYPADILLDPQNDLVEAPQDPRFEINKRMNWFIERAGKSFLEFFRNICQNRSRLRRTLCHSILDWDSLQVEAEEVDSELRQFTNEEATMTANGPSFAFPLSSWVYHYKLRQMEWIMLLGFELEVFQTHEFAGMYWYLQHYTRTRISHIERMLQFANRPTPSPLLERRKEPRSNQAQAKSLSLLNFYLLEAAGVQELAGAMISLFTALSRLNLLKKPPQPFSSDALRYEVRMKPFFTIGCPEVVPFEDFQSLVGDQEMETPELLEMASESATDAKRNFDQLSKLDARIARVVLCEERYRTSMREMMRSCIGVGVATAVLSKALQEGKASPELLDVQIDRERYHPSFPAPKIVVKKRQNLKLIFASNTTIVATVTIDQPLRFNQHVIDGWVFQTPGNDQRPLHQVPRSPVGNLRSGLQQHAHNLHVTTRNGDTERAPPTTIKPLYIGAALEQQLHNLSLAPRNGKAQHRPATVHVGPAVDILAGIQQGPNALHLLGIDGGVDGGASVHVLDADVDAALVEHHPHHLHIALYSGQARVRSRPQQSPGETKLPAPDGEVQGCVADYVRSCALAQGVGDQILHIHVLRLVRREACQEGRRRGQDCVVDGAEVVDSGLVCTADQFPGEAGVQTF</sequence>
<dbReference type="Pfam" id="PF25789">
    <property type="entry name" value="TPR_NAA35"/>
    <property type="match status" value="1"/>
</dbReference>
<dbReference type="Pfam" id="PF04112">
    <property type="entry name" value="Mak10"/>
    <property type="match status" value="1"/>
</dbReference>
<evidence type="ECO:0000256" key="1">
    <source>
        <dbReference type="ARBA" id="ARBA00004496"/>
    </source>
</evidence>
<feature type="domain" description="NAA35-like TPR repeats" evidence="5">
    <location>
        <begin position="346"/>
        <end position="753"/>
    </location>
</feature>
<keyword evidence="7" id="KW-1185">Reference proteome</keyword>
<comment type="subcellular location">
    <subcellularLocation>
        <location evidence="1">Cytoplasm</location>
    </subcellularLocation>
</comment>
<evidence type="ECO:0000313" key="6">
    <source>
        <dbReference type="EMBL" id="CUS11531.1"/>
    </source>
</evidence>
<reference evidence="6" key="1">
    <citation type="submission" date="2015-10" db="EMBL/GenBank/DDBJ databases">
        <authorList>
            <person name="Regsiter A."/>
            <person name="william w."/>
        </authorList>
    </citation>
    <scope>NUCLEOTIDE SEQUENCE</scope>
    <source>
        <strain evidence="6">Montdore</strain>
    </source>
</reference>
<name>A0A292PXM5_9PEZI</name>
<keyword evidence="3" id="KW-0963">Cytoplasm</keyword>
<dbReference type="EMBL" id="LN891019">
    <property type="protein sequence ID" value="CUS11531.1"/>
    <property type="molecule type" value="Genomic_DNA"/>
</dbReference>
<proteinExistence type="inferred from homology"/>
<evidence type="ECO:0000259" key="4">
    <source>
        <dbReference type="Pfam" id="PF04112"/>
    </source>
</evidence>
<dbReference type="InterPro" id="IPR007244">
    <property type="entry name" value="Naa35_N"/>
</dbReference>
<dbReference type="Proteomes" id="UP001412239">
    <property type="component" value="Unassembled WGS sequence"/>
</dbReference>